<gene>
    <name evidence="2" type="ORF">I6N96_11840</name>
</gene>
<proteinExistence type="predicted"/>
<feature type="coiled-coil region" evidence="1">
    <location>
        <begin position="83"/>
        <end position="117"/>
    </location>
</feature>
<evidence type="ECO:0000256" key="1">
    <source>
        <dbReference type="SAM" id="Coils"/>
    </source>
</evidence>
<dbReference type="InterPro" id="IPR025014">
    <property type="entry name" value="DUF3958"/>
</dbReference>
<reference evidence="2 3" key="1">
    <citation type="submission" date="2020-12" db="EMBL/GenBank/DDBJ databases">
        <title>Vagococcus allomyrinae sp. nov. and Enterococcus lavae sp. nov., isolated from the larvae of Allomyrina dichotoma.</title>
        <authorList>
            <person name="Lee S.D."/>
        </authorList>
    </citation>
    <scope>NUCLEOTIDE SEQUENCE [LARGE SCALE GENOMIC DNA]</scope>
    <source>
        <strain evidence="2 3">BWM-S5</strain>
    </source>
</reference>
<evidence type="ECO:0000313" key="2">
    <source>
        <dbReference type="EMBL" id="MBP1046961.1"/>
    </source>
</evidence>
<keyword evidence="3" id="KW-1185">Reference proteome</keyword>
<protein>
    <submittedName>
        <fullName evidence="2">DUF3958 family protein</fullName>
    </submittedName>
</protein>
<sequence length="119" mass="14831">MEKKDRNDFFAELEQEENRIAHEHYRAEQTEKEMSKLRTDYEGLFYKSTQLFSKLEKLFHKSQTRYVFTELFSEVKREEQDIFERIDGEKAALHLKKKELEQRENEIYYEKRRLKEELR</sequence>
<accession>A0ABS4CLF8</accession>
<dbReference type="Pfam" id="PF13125">
    <property type="entry name" value="DUF3958"/>
    <property type="match status" value="1"/>
</dbReference>
<comment type="caution">
    <text evidence="2">The sequence shown here is derived from an EMBL/GenBank/DDBJ whole genome shotgun (WGS) entry which is preliminary data.</text>
</comment>
<dbReference type="RefSeq" id="WP_209557741.1">
    <property type="nucleotide sequence ID" value="NZ_JAEDXU010000005.1"/>
</dbReference>
<dbReference type="Proteomes" id="UP000673375">
    <property type="component" value="Unassembled WGS sequence"/>
</dbReference>
<evidence type="ECO:0000313" key="3">
    <source>
        <dbReference type="Proteomes" id="UP000673375"/>
    </source>
</evidence>
<name>A0ABS4CLF8_9ENTE</name>
<dbReference type="EMBL" id="JAEDXU010000005">
    <property type="protein sequence ID" value="MBP1046961.1"/>
    <property type="molecule type" value="Genomic_DNA"/>
</dbReference>
<keyword evidence="1" id="KW-0175">Coiled coil</keyword>
<organism evidence="2 3">
    <name type="scientific">Enterococcus larvae</name>
    <dbReference type="NCBI Taxonomy" id="2794352"/>
    <lineage>
        <taxon>Bacteria</taxon>
        <taxon>Bacillati</taxon>
        <taxon>Bacillota</taxon>
        <taxon>Bacilli</taxon>
        <taxon>Lactobacillales</taxon>
        <taxon>Enterococcaceae</taxon>
        <taxon>Enterococcus</taxon>
    </lineage>
</organism>